<dbReference type="FunFam" id="2.170.270.10:FF:000040">
    <property type="entry name" value="Histone-lysine N-methyltransferase"/>
    <property type="match status" value="1"/>
</dbReference>
<dbReference type="InterPro" id="IPR013083">
    <property type="entry name" value="Znf_RING/FYVE/PHD"/>
</dbReference>
<feature type="domain" description="PWWP" evidence="13">
    <location>
        <begin position="122"/>
        <end position="185"/>
    </location>
</feature>
<evidence type="ECO:0000256" key="7">
    <source>
        <dbReference type="ARBA" id="ARBA00022833"/>
    </source>
</evidence>
<dbReference type="Gene3D" id="2.30.30.140">
    <property type="match status" value="2"/>
</dbReference>
<feature type="domain" description="Post-SET" evidence="14">
    <location>
        <begin position="865"/>
        <end position="881"/>
    </location>
</feature>
<dbReference type="SMART" id="SM00541">
    <property type="entry name" value="FYRN"/>
    <property type="match status" value="1"/>
</dbReference>
<evidence type="ECO:0000259" key="11">
    <source>
        <dbReference type="PROSITE" id="PS50016"/>
    </source>
</evidence>
<organism evidence="16 17">
    <name type="scientific">Erythroxylum novogranatense</name>
    <dbReference type="NCBI Taxonomy" id="1862640"/>
    <lineage>
        <taxon>Eukaryota</taxon>
        <taxon>Viridiplantae</taxon>
        <taxon>Streptophyta</taxon>
        <taxon>Embryophyta</taxon>
        <taxon>Tracheophyta</taxon>
        <taxon>Spermatophyta</taxon>
        <taxon>Magnoliopsida</taxon>
        <taxon>eudicotyledons</taxon>
        <taxon>Gunneridae</taxon>
        <taxon>Pentapetalae</taxon>
        <taxon>rosids</taxon>
        <taxon>fabids</taxon>
        <taxon>Malpighiales</taxon>
        <taxon>Erythroxylaceae</taxon>
        <taxon>Erythroxylum</taxon>
    </lineage>
</organism>
<dbReference type="GO" id="GO:0006357">
    <property type="term" value="P:regulation of transcription by RNA polymerase II"/>
    <property type="evidence" value="ECO:0007669"/>
    <property type="project" value="TreeGrafter"/>
</dbReference>
<dbReference type="PROSITE" id="PS51543">
    <property type="entry name" value="FYRC"/>
    <property type="match status" value="1"/>
</dbReference>
<evidence type="ECO:0000256" key="9">
    <source>
        <dbReference type="ARBA" id="ARBA00023242"/>
    </source>
</evidence>
<dbReference type="PROSITE" id="PS51542">
    <property type="entry name" value="FYRN"/>
    <property type="match status" value="1"/>
</dbReference>
<evidence type="ECO:0000256" key="6">
    <source>
        <dbReference type="ARBA" id="ARBA00022771"/>
    </source>
</evidence>
<dbReference type="FunFam" id="3.30.40.10:FF:000293">
    <property type="entry name" value="Histone-lysine N-methyltransferase"/>
    <property type="match status" value="1"/>
</dbReference>
<keyword evidence="5" id="KW-0479">Metal-binding</keyword>
<accession>A0AAV8SSN1</accession>
<dbReference type="PROSITE" id="PS51805">
    <property type="entry name" value="EPHD"/>
    <property type="match status" value="1"/>
</dbReference>
<dbReference type="CDD" id="cd15662">
    <property type="entry name" value="ePHD_ATX1_2_like"/>
    <property type="match status" value="1"/>
</dbReference>
<dbReference type="GO" id="GO:0010228">
    <property type="term" value="P:vegetative to reproductive phase transition of meristem"/>
    <property type="evidence" value="ECO:0007669"/>
    <property type="project" value="UniProtKB-ARBA"/>
</dbReference>
<dbReference type="Gene3D" id="3.30.160.360">
    <property type="match status" value="1"/>
</dbReference>
<dbReference type="SMART" id="SM00293">
    <property type="entry name" value="PWWP"/>
    <property type="match status" value="1"/>
</dbReference>
<dbReference type="Gene3D" id="2.170.270.10">
    <property type="entry name" value="SET domain"/>
    <property type="match status" value="1"/>
</dbReference>
<dbReference type="InterPro" id="IPR003616">
    <property type="entry name" value="Post-SET_dom"/>
</dbReference>
<dbReference type="SUPFAM" id="SSF63748">
    <property type="entry name" value="Tudor/PWWP/MBT"/>
    <property type="match status" value="1"/>
</dbReference>
<dbReference type="InterPro" id="IPR003888">
    <property type="entry name" value="FYrich_N"/>
</dbReference>
<evidence type="ECO:0000259" key="13">
    <source>
        <dbReference type="PROSITE" id="PS50812"/>
    </source>
</evidence>
<dbReference type="SMART" id="SM00249">
    <property type="entry name" value="PHD"/>
    <property type="match status" value="2"/>
</dbReference>
<sequence length="905" mass="102700">MLRLLLKDGSEFDVHRLSFDGVDPETFVGLSCKVYWPLDAAWYSGCVVGYCSEIERHHVKYEDGDEEDLGLQDEKIKFFLSREDVVRLNLTFNVTCSDADGYDYDEMVVLATNLDDCQDLEPGDVIWAKLTGHAMWPAIVVDEALISDRKGLNKFGGGKSALVQFFGTHDFARVKPKQIISFLKGLLSCFHLKCKKPRFARSLEEAKMYLSEQKLPKRMLQLQNGMNADTCETLGGEDDASTDSGGDFYKDEVIQRILGSLGTSPYVIGDLQILSLGSIVKDSEYFQDDRFIWPEGYTALRKFNSIADPNVYTVYKMEVLRDEESKIRPLFRVTLDNGEQIKGSTPSACWKKIYKRMKLENGTSNSIDGENGFERVYESGSDMFGFSNPEVIKLIKGLSKSRLSSKLSMSNFTSDRYQDLPFGYRPVRIDWKDLDKCNVCHMEEEYENNLLLQCEKCRMMVHARCYGELEHVDGVLWLCSLCCPRAPESPPPCCLCPVTGGAMKPTTDGRWAHLACAIWIPETCLSDVKRMEPIDGLNRIHKDRWKLLCSICGVAYGACIQCSNNNCRVAYHPLCARAAGLCVELEDEDRLHLLSLDDDEDHQCIQLLSFCKRHKQPSNDRPVTDERISRIGRCCSNYAPPCNPSGCARSEPYCQFGRRGRKEPEVLAAASLKRLFIENQPYLVGGFCKHDSSGGKLPSNGVAGSRFSFNLQRFKACQLDSPDNILSMAEKYKYMREMFRKRLTFGKSGIHGFGIFAKQPYRAGDMVIEYTGELVRPPIADRRERFIYNSLVGAGTYMFRIDDECVIDATRAGSIAHLINHSCEPNCYSRVISVNGNEHIIIFAKRDIRGWEELTYDYRFFSIDEQLACYCGFPRCRGVVNDIEAEEQVAKQYVHPSELTDWRGE</sequence>
<dbReference type="Proteomes" id="UP001159364">
    <property type="component" value="Linkage Group LG09"/>
</dbReference>
<keyword evidence="4" id="KW-0949">S-adenosyl-L-methionine</keyword>
<dbReference type="SMART" id="SM00542">
    <property type="entry name" value="FYRC"/>
    <property type="match status" value="1"/>
</dbReference>
<protein>
    <recommendedName>
        <fullName evidence="18">Histone-lysine N-methyltransferase ATX2</fullName>
    </recommendedName>
</protein>
<dbReference type="PROSITE" id="PS50280">
    <property type="entry name" value="SET"/>
    <property type="match status" value="1"/>
</dbReference>
<keyword evidence="3" id="KW-0808">Transferase</keyword>
<reference evidence="16 17" key="1">
    <citation type="submission" date="2021-09" db="EMBL/GenBank/DDBJ databases">
        <title>Genomic insights and catalytic innovation underlie evolution of tropane alkaloids biosynthesis.</title>
        <authorList>
            <person name="Wang Y.-J."/>
            <person name="Tian T."/>
            <person name="Huang J.-P."/>
            <person name="Huang S.-X."/>
        </authorList>
    </citation>
    <scope>NUCLEOTIDE SEQUENCE [LARGE SCALE GENOMIC DNA]</scope>
    <source>
        <strain evidence="16">KIB-2018</strain>
        <tissue evidence="16">Leaf</tissue>
    </source>
</reference>
<keyword evidence="17" id="KW-1185">Reference proteome</keyword>
<evidence type="ECO:0000259" key="12">
    <source>
        <dbReference type="PROSITE" id="PS50280"/>
    </source>
</evidence>
<dbReference type="SMART" id="SM00317">
    <property type="entry name" value="SET"/>
    <property type="match status" value="1"/>
</dbReference>
<dbReference type="InterPro" id="IPR019787">
    <property type="entry name" value="Znf_PHD-finger"/>
</dbReference>
<evidence type="ECO:0000256" key="10">
    <source>
        <dbReference type="PROSITE-ProRule" id="PRU00146"/>
    </source>
</evidence>
<dbReference type="InterPro" id="IPR041956">
    <property type="entry name" value="ATX1/2_ePHD"/>
</dbReference>
<dbReference type="SUPFAM" id="SSF82199">
    <property type="entry name" value="SET domain"/>
    <property type="match status" value="1"/>
</dbReference>
<evidence type="ECO:0000313" key="16">
    <source>
        <dbReference type="EMBL" id="KAJ8755248.1"/>
    </source>
</evidence>
<gene>
    <name evidence="16" type="ORF">K2173_019046</name>
</gene>
<keyword evidence="9" id="KW-0539">Nucleus</keyword>
<dbReference type="Gene3D" id="3.30.40.10">
    <property type="entry name" value="Zinc/RING finger domain, C3HC4 (zinc finger)"/>
    <property type="match status" value="2"/>
</dbReference>
<dbReference type="GO" id="GO:0040029">
    <property type="term" value="P:epigenetic regulation of gene expression"/>
    <property type="evidence" value="ECO:0007669"/>
    <property type="project" value="UniProtKB-ARBA"/>
</dbReference>
<dbReference type="PANTHER" id="PTHR13793:SF140">
    <property type="entry name" value="HISTONE-LYSINE N-METHYLTRANSFERASE ATX2"/>
    <property type="match status" value="1"/>
</dbReference>
<dbReference type="CDD" id="cd20142">
    <property type="entry name" value="PWWP_AtATX1-like"/>
    <property type="match status" value="1"/>
</dbReference>
<evidence type="ECO:0000256" key="3">
    <source>
        <dbReference type="ARBA" id="ARBA00022679"/>
    </source>
</evidence>
<dbReference type="AlphaFoldDB" id="A0AAV8SSN1"/>
<dbReference type="Pfam" id="PF00856">
    <property type="entry name" value="SET"/>
    <property type="match status" value="1"/>
</dbReference>
<evidence type="ECO:0000256" key="2">
    <source>
        <dbReference type="ARBA" id="ARBA00022603"/>
    </source>
</evidence>
<dbReference type="CDD" id="cd10518">
    <property type="entry name" value="SET_SETD1-like"/>
    <property type="match status" value="1"/>
</dbReference>
<dbReference type="PROSITE" id="PS50868">
    <property type="entry name" value="POST_SET"/>
    <property type="match status" value="1"/>
</dbReference>
<evidence type="ECO:0000256" key="8">
    <source>
        <dbReference type="ARBA" id="ARBA00022853"/>
    </source>
</evidence>
<dbReference type="GO" id="GO:0048188">
    <property type="term" value="C:Set1C/COMPASS complex"/>
    <property type="evidence" value="ECO:0007669"/>
    <property type="project" value="UniProtKB-ARBA"/>
</dbReference>
<dbReference type="InterPro" id="IPR034732">
    <property type="entry name" value="EPHD"/>
</dbReference>
<comment type="subcellular location">
    <subcellularLocation>
        <location evidence="1">Nucleus</location>
    </subcellularLocation>
</comment>
<dbReference type="Pfam" id="PF13832">
    <property type="entry name" value="zf-HC5HC2H_2"/>
    <property type="match status" value="1"/>
</dbReference>
<dbReference type="Pfam" id="PF05965">
    <property type="entry name" value="FYRC"/>
    <property type="match status" value="1"/>
</dbReference>
<evidence type="ECO:0000259" key="14">
    <source>
        <dbReference type="PROSITE" id="PS50868"/>
    </source>
</evidence>
<evidence type="ECO:0008006" key="18">
    <source>
        <dbReference type="Google" id="ProtNLM"/>
    </source>
</evidence>
<dbReference type="InterPro" id="IPR000313">
    <property type="entry name" value="PWWP_dom"/>
</dbReference>
<dbReference type="InterPro" id="IPR002999">
    <property type="entry name" value="Tudor"/>
</dbReference>
<name>A0AAV8SSN1_9ROSI</name>
<dbReference type="PROSITE" id="PS01359">
    <property type="entry name" value="ZF_PHD_1"/>
    <property type="match status" value="1"/>
</dbReference>
<keyword evidence="8" id="KW-0156">Chromatin regulator</keyword>
<dbReference type="GO" id="GO:0042800">
    <property type="term" value="F:histone H3K4 methyltransferase activity"/>
    <property type="evidence" value="ECO:0007669"/>
    <property type="project" value="UniProtKB-ARBA"/>
</dbReference>
<dbReference type="EMBL" id="JAIWQS010000009">
    <property type="protein sequence ID" value="KAJ8755248.1"/>
    <property type="molecule type" value="Genomic_DNA"/>
</dbReference>
<keyword evidence="2" id="KW-0489">Methyltransferase</keyword>
<dbReference type="Pfam" id="PF21743">
    <property type="entry name" value="PTM_DIR17_Tudor"/>
    <property type="match status" value="1"/>
</dbReference>
<dbReference type="PROSITE" id="PS50016">
    <property type="entry name" value="ZF_PHD_2"/>
    <property type="match status" value="1"/>
</dbReference>
<feature type="domain" description="PHD-type" evidence="15">
    <location>
        <begin position="490"/>
        <end position="615"/>
    </location>
</feature>
<keyword evidence="7" id="KW-0862">Zinc</keyword>
<dbReference type="InterPro" id="IPR050701">
    <property type="entry name" value="Histone_Mod_Regulator"/>
</dbReference>
<dbReference type="GO" id="GO:0008270">
    <property type="term" value="F:zinc ion binding"/>
    <property type="evidence" value="ECO:0007669"/>
    <property type="project" value="UniProtKB-KW"/>
</dbReference>
<dbReference type="InterPro" id="IPR011011">
    <property type="entry name" value="Znf_FYVE_PHD"/>
</dbReference>
<dbReference type="PROSITE" id="PS50812">
    <property type="entry name" value="PWWP"/>
    <property type="match status" value="1"/>
</dbReference>
<dbReference type="CDD" id="cd20404">
    <property type="entry name" value="Tudor_Agenet_AtEML-like"/>
    <property type="match status" value="1"/>
</dbReference>
<dbReference type="InterPro" id="IPR001965">
    <property type="entry name" value="Znf_PHD"/>
</dbReference>
<evidence type="ECO:0000256" key="5">
    <source>
        <dbReference type="ARBA" id="ARBA00022723"/>
    </source>
</evidence>
<dbReference type="Pfam" id="PF00855">
    <property type="entry name" value="PWWP"/>
    <property type="match status" value="1"/>
</dbReference>
<dbReference type="SMART" id="SM00333">
    <property type="entry name" value="TUDOR"/>
    <property type="match status" value="1"/>
</dbReference>
<dbReference type="InterPro" id="IPR019786">
    <property type="entry name" value="Zinc_finger_PHD-type_CS"/>
</dbReference>
<feature type="domain" description="PHD-type" evidence="11">
    <location>
        <begin position="434"/>
        <end position="485"/>
    </location>
</feature>
<dbReference type="Pfam" id="PF05964">
    <property type="entry name" value="FYRN"/>
    <property type="match status" value="1"/>
</dbReference>
<dbReference type="InterPro" id="IPR003889">
    <property type="entry name" value="FYrich_C"/>
</dbReference>
<dbReference type="Pfam" id="PF13831">
    <property type="entry name" value="PHD_2"/>
    <property type="match status" value="1"/>
</dbReference>
<dbReference type="PANTHER" id="PTHR13793">
    <property type="entry name" value="PHD FINGER PROTEINS"/>
    <property type="match status" value="1"/>
</dbReference>
<dbReference type="SUPFAM" id="SSF57903">
    <property type="entry name" value="FYVE/PHD zinc finger"/>
    <property type="match status" value="1"/>
</dbReference>
<feature type="domain" description="SET" evidence="12">
    <location>
        <begin position="741"/>
        <end position="859"/>
    </location>
</feature>
<evidence type="ECO:0000313" key="17">
    <source>
        <dbReference type="Proteomes" id="UP001159364"/>
    </source>
</evidence>
<evidence type="ECO:0000259" key="15">
    <source>
        <dbReference type="PROSITE" id="PS51805"/>
    </source>
</evidence>
<keyword evidence="6 10" id="KW-0863">Zinc-finger</keyword>
<dbReference type="InterPro" id="IPR001214">
    <property type="entry name" value="SET_dom"/>
</dbReference>
<dbReference type="GO" id="GO:0000785">
    <property type="term" value="C:chromatin"/>
    <property type="evidence" value="ECO:0007669"/>
    <property type="project" value="TreeGrafter"/>
</dbReference>
<evidence type="ECO:0000256" key="4">
    <source>
        <dbReference type="ARBA" id="ARBA00022691"/>
    </source>
</evidence>
<dbReference type="InterPro" id="IPR046341">
    <property type="entry name" value="SET_dom_sf"/>
</dbReference>
<proteinExistence type="predicted"/>
<comment type="caution">
    <text evidence="16">The sequence shown here is derived from an EMBL/GenBank/DDBJ whole genome shotgun (WGS) entry which is preliminary data.</text>
</comment>
<dbReference type="GO" id="GO:0032259">
    <property type="term" value="P:methylation"/>
    <property type="evidence" value="ECO:0007669"/>
    <property type="project" value="UniProtKB-KW"/>
</dbReference>
<evidence type="ECO:0000256" key="1">
    <source>
        <dbReference type="ARBA" id="ARBA00004123"/>
    </source>
</evidence>
<dbReference type="InterPro" id="IPR047365">
    <property type="entry name" value="Tudor_AtPTM-like"/>
</dbReference>